<name>A0AAD4VZG1_PRUDU</name>
<dbReference type="AlphaFoldDB" id="A0AAD4VZG1"/>
<keyword evidence="1" id="KW-0472">Membrane</keyword>
<protein>
    <submittedName>
        <fullName evidence="2">Uncharacterized protein</fullName>
    </submittedName>
</protein>
<dbReference type="EMBL" id="JAJFAZ020000003">
    <property type="protein sequence ID" value="KAI5341100.1"/>
    <property type="molecule type" value="Genomic_DNA"/>
</dbReference>
<feature type="transmembrane region" description="Helical" evidence="1">
    <location>
        <begin position="103"/>
        <end position="120"/>
    </location>
</feature>
<organism evidence="2 4">
    <name type="scientific">Prunus dulcis</name>
    <name type="common">Almond</name>
    <name type="synonym">Amygdalus dulcis</name>
    <dbReference type="NCBI Taxonomy" id="3755"/>
    <lineage>
        <taxon>Eukaryota</taxon>
        <taxon>Viridiplantae</taxon>
        <taxon>Streptophyta</taxon>
        <taxon>Embryophyta</taxon>
        <taxon>Tracheophyta</taxon>
        <taxon>Spermatophyta</taxon>
        <taxon>Magnoliopsida</taxon>
        <taxon>eudicotyledons</taxon>
        <taxon>Gunneridae</taxon>
        <taxon>Pentapetalae</taxon>
        <taxon>rosids</taxon>
        <taxon>fabids</taxon>
        <taxon>Rosales</taxon>
        <taxon>Rosaceae</taxon>
        <taxon>Amygdaloideae</taxon>
        <taxon>Amygdaleae</taxon>
        <taxon>Prunus</taxon>
    </lineage>
</organism>
<dbReference type="Proteomes" id="UP001054821">
    <property type="component" value="Chromosome 4"/>
</dbReference>
<evidence type="ECO:0000313" key="2">
    <source>
        <dbReference type="EMBL" id="KAI5333102.1"/>
    </source>
</evidence>
<proteinExistence type="predicted"/>
<dbReference type="EMBL" id="JAJFAZ020000004">
    <property type="protein sequence ID" value="KAI5333102.1"/>
    <property type="molecule type" value="Genomic_DNA"/>
</dbReference>
<keyword evidence="1" id="KW-1133">Transmembrane helix</keyword>
<dbReference type="Proteomes" id="UP001054821">
    <property type="component" value="Chromosome 3"/>
</dbReference>
<evidence type="ECO:0000313" key="4">
    <source>
        <dbReference type="Proteomes" id="UP001054821"/>
    </source>
</evidence>
<evidence type="ECO:0000313" key="3">
    <source>
        <dbReference type="EMBL" id="KAI5341100.1"/>
    </source>
</evidence>
<accession>A0AAD4VZG1</accession>
<sequence>MDTGRHVSLCHALTSWVGDYRTQFSDWMPLSETFWLVLPFGGATLTLPQEGGHGCFADGMLPLTPFESTSDCFGPYVRASPMRRLARLRCLDQSFGMVPYSRNLSAFYVIAWLSAFWWLSF</sequence>
<comment type="caution">
    <text evidence="2">The sequence shown here is derived from an EMBL/GenBank/DDBJ whole genome shotgun (WGS) entry which is preliminary data.</text>
</comment>
<evidence type="ECO:0000256" key="1">
    <source>
        <dbReference type="SAM" id="Phobius"/>
    </source>
</evidence>
<reference evidence="2 4" key="1">
    <citation type="journal article" date="2022" name="G3 (Bethesda)">
        <title>Whole-genome sequence and methylome profiling of the almond [Prunus dulcis (Mill.) D.A. Webb] cultivar 'Nonpareil'.</title>
        <authorList>
            <person name="D'Amico-Willman K.M."/>
            <person name="Ouma W.Z."/>
            <person name="Meulia T."/>
            <person name="Sideli G.M."/>
            <person name="Gradziel T.M."/>
            <person name="Fresnedo-Ramirez J."/>
        </authorList>
    </citation>
    <scope>NUCLEOTIDE SEQUENCE [LARGE SCALE GENOMIC DNA]</scope>
    <source>
        <strain evidence="2">Clone GOH B32 T37-40</strain>
    </source>
</reference>
<keyword evidence="1" id="KW-0812">Transmembrane</keyword>
<keyword evidence="4" id="KW-1185">Reference proteome</keyword>
<gene>
    <name evidence="3" type="ORF">L3X38_020374</name>
    <name evidence="2" type="ORF">L3X38_023232</name>
</gene>